<keyword evidence="1" id="KW-0732">Signal</keyword>
<dbReference type="Pfam" id="PF13668">
    <property type="entry name" value="Ferritin_2"/>
    <property type="match status" value="1"/>
</dbReference>
<name>A0AAW1P360_9CHLO</name>
<accession>A0AAW1P360</accession>
<dbReference type="Proteomes" id="UP001465755">
    <property type="component" value="Unassembled WGS sequence"/>
</dbReference>
<dbReference type="InterPro" id="IPR052965">
    <property type="entry name" value="Pigment-catalase-like"/>
</dbReference>
<reference evidence="2 3" key="1">
    <citation type="journal article" date="2024" name="Nat. Commun.">
        <title>Phylogenomics reveals the evolutionary origins of lichenization in chlorophyte algae.</title>
        <authorList>
            <person name="Puginier C."/>
            <person name="Libourel C."/>
            <person name="Otte J."/>
            <person name="Skaloud P."/>
            <person name="Haon M."/>
            <person name="Grisel S."/>
            <person name="Petersen M."/>
            <person name="Berrin J.G."/>
            <person name="Delaux P.M."/>
            <person name="Dal Grande F."/>
            <person name="Keller J."/>
        </authorList>
    </citation>
    <scope>NUCLEOTIDE SEQUENCE [LARGE SCALE GENOMIC DNA]</scope>
    <source>
        <strain evidence="2 3">SAG 2036</strain>
    </source>
</reference>
<keyword evidence="3" id="KW-1185">Reference proteome</keyword>
<gene>
    <name evidence="2" type="ORF">WJX73_008610</name>
</gene>
<organism evidence="2 3">
    <name type="scientific">Symbiochloris irregularis</name>
    <dbReference type="NCBI Taxonomy" id="706552"/>
    <lineage>
        <taxon>Eukaryota</taxon>
        <taxon>Viridiplantae</taxon>
        <taxon>Chlorophyta</taxon>
        <taxon>core chlorophytes</taxon>
        <taxon>Trebouxiophyceae</taxon>
        <taxon>Trebouxiales</taxon>
        <taxon>Trebouxiaceae</taxon>
        <taxon>Symbiochloris</taxon>
    </lineage>
</organism>
<dbReference type="PANTHER" id="PTHR31694:SF26">
    <property type="entry name" value="OS05G0151100 PROTEIN"/>
    <property type="match status" value="1"/>
</dbReference>
<dbReference type="PANTHER" id="PTHR31694">
    <property type="entry name" value="DESICCATION-LIKE PROTEIN"/>
    <property type="match status" value="1"/>
</dbReference>
<proteinExistence type="predicted"/>
<comment type="caution">
    <text evidence="2">The sequence shown here is derived from an EMBL/GenBank/DDBJ whole genome shotgun (WGS) entry which is preliminary data.</text>
</comment>
<evidence type="ECO:0000313" key="3">
    <source>
        <dbReference type="Proteomes" id="UP001465755"/>
    </source>
</evidence>
<evidence type="ECO:0000313" key="2">
    <source>
        <dbReference type="EMBL" id="KAK9802752.1"/>
    </source>
</evidence>
<sequence length="307" mass="31679">MKATSALCVFLALASAALAQEGPTAAPLAPTMAPTEAPAPASAANLTTLTDVDILNFALNLEYLEAEWYSCAATGQPLPSELRGGGPASTGCQKAFLGLEAQAIAEEFAQDETNHVRFLRNALGSQAVPIPQLNIGSAFSEAANAVTGEQLTPAFSAYSNDIAFYLGSYLFEDVGVTAYAGAAPLIKNLTYLGAAARIEAVEAYHGGAIRTQLYNNRNFVTPYNVTVAELVGEIAAGINAVDGNSDEVGIENANGAAELVPVNSMGLVYTRTPQKVIQIVTLGSLSGAGGFFPNGLNGHFAPSTTSQ</sequence>
<feature type="chain" id="PRO_5043553497" description="Desiccation-related protein PCC13-62" evidence="1">
    <location>
        <begin position="20"/>
        <end position="307"/>
    </location>
</feature>
<evidence type="ECO:0008006" key="4">
    <source>
        <dbReference type="Google" id="ProtNLM"/>
    </source>
</evidence>
<dbReference type="EMBL" id="JALJOQ010000068">
    <property type="protein sequence ID" value="KAK9802752.1"/>
    <property type="molecule type" value="Genomic_DNA"/>
</dbReference>
<dbReference type="AlphaFoldDB" id="A0AAW1P360"/>
<protein>
    <recommendedName>
        <fullName evidence="4">Desiccation-related protein PCC13-62</fullName>
    </recommendedName>
</protein>
<feature type="signal peptide" evidence="1">
    <location>
        <begin position="1"/>
        <end position="19"/>
    </location>
</feature>
<evidence type="ECO:0000256" key="1">
    <source>
        <dbReference type="SAM" id="SignalP"/>
    </source>
</evidence>